<dbReference type="EMBL" id="JAHMHR010000053">
    <property type="protein sequence ID" value="KAK1660076.1"/>
    <property type="molecule type" value="Genomic_DNA"/>
</dbReference>
<feature type="transmembrane region" description="Helical" evidence="10">
    <location>
        <begin position="624"/>
        <end position="643"/>
    </location>
</feature>
<reference evidence="11" key="1">
    <citation type="submission" date="2021-06" db="EMBL/GenBank/DDBJ databases">
        <title>Comparative genomics, transcriptomics and evolutionary studies reveal genomic signatures of adaptation to plant cell wall in hemibiotrophic fungi.</title>
        <authorList>
            <consortium name="DOE Joint Genome Institute"/>
            <person name="Baroncelli R."/>
            <person name="Diaz J.F."/>
            <person name="Benocci T."/>
            <person name="Peng M."/>
            <person name="Battaglia E."/>
            <person name="Haridas S."/>
            <person name="Andreopoulos W."/>
            <person name="Labutti K."/>
            <person name="Pangilinan J."/>
            <person name="Floch G.L."/>
            <person name="Makela M.R."/>
            <person name="Henrissat B."/>
            <person name="Grigoriev I.V."/>
            <person name="Crouch J.A."/>
            <person name="De Vries R.P."/>
            <person name="Sukno S.A."/>
            <person name="Thon M.R."/>
        </authorList>
    </citation>
    <scope>NUCLEOTIDE SEQUENCE</scope>
    <source>
        <strain evidence="11">CBS 193.32</strain>
    </source>
</reference>
<feature type="transmembrane region" description="Helical" evidence="10">
    <location>
        <begin position="655"/>
        <end position="677"/>
    </location>
</feature>
<feature type="region of interest" description="Disordered" evidence="9">
    <location>
        <begin position="698"/>
        <end position="732"/>
    </location>
</feature>
<feature type="compositionally biased region" description="Polar residues" evidence="9">
    <location>
        <begin position="125"/>
        <end position="135"/>
    </location>
</feature>
<dbReference type="GO" id="GO:0004100">
    <property type="term" value="F:chitin synthase activity"/>
    <property type="evidence" value="ECO:0007669"/>
    <property type="project" value="UniProtKB-EC"/>
</dbReference>
<comment type="subcellular location">
    <subcellularLocation>
        <location evidence="1">Membrane</location>
        <topology evidence="1">Multi-pass membrane protein</topology>
    </subcellularLocation>
</comment>
<comment type="caution">
    <text evidence="11">The sequence shown here is derived from an EMBL/GenBank/DDBJ whole genome shotgun (WGS) entry which is preliminary data.</text>
</comment>
<proteinExistence type="predicted"/>
<dbReference type="GO" id="GO:0030428">
    <property type="term" value="C:cell septum"/>
    <property type="evidence" value="ECO:0007669"/>
    <property type="project" value="TreeGrafter"/>
</dbReference>
<evidence type="ECO:0000256" key="6">
    <source>
        <dbReference type="ARBA" id="ARBA00022989"/>
    </source>
</evidence>
<evidence type="ECO:0000313" key="12">
    <source>
        <dbReference type="Proteomes" id="UP001224890"/>
    </source>
</evidence>
<evidence type="ECO:0000256" key="1">
    <source>
        <dbReference type="ARBA" id="ARBA00004141"/>
    </source>
</evidence>
<dbReference type="Proteomes" id="UP001224890">
    <property type="component" value="Unassembled WGS sequence"/>
</dbReference>
<evidence type="ECO:0000256" key="7">
    <source>
        <dbReference type="ARBA" id="ARBA00023136"/>
    </source>
</evidence>
<feature type="compositionally biased region" description="Pro residues" evidence="9">
    <location>
        <begin position="723"/>
        <end position="732"/>
    </location>
</feature>
<comment type="catalytic activity">
    <reaction evidence="8">
        <text>[(1-&gt;4)-N-acetyl-beta-D-glucosaminyl](n) + UDP-N-acetyl-alpha-D-glucosamine = [(1-&gt;4)-N-acetyl-beta-D-glucosaminyl](n+1) + UDP + H(+)</text>
        <dbReference type="Rhea" id="RHEA:16637"/>
        <dbReference type="Rhea" id="RHEA-COMP:9593"/>
        <dbReference type="Rhea" id="RHEA-COMP:9595"/>
        <dbReference type="ChEBI" id="CHEBI:15378"/>
        <dbReference type="ChEBI" id="CHEBI:17029"/>
        <dbReference type="ChEBI" id="CHEBI:57705"/>
        <dbReference type="ChEBI" id="CHEBI:58223"/>
        <dbReference type="EC" id="2.4.1.16"/>
    </reaction>
    <physiologicalReaction direction="left-to-right" evidence="8">
        <dbReference type="Rhea" id="RHEA:16638"/>
    </physiologicalReaction>
</comment>
<sequence>MPQYQESAQTSGYELAWEAPGGGNHPDQVNQNLSAVLISSDASSHSFSSTAQYHVNEAIRDAMGHPEISRPLPVHTDEKRGTIKTLSQRLSTQFSTTERPPSRIFRPGTPNSWRSQGEWDAYSAASDSRPNTPRTSISSGDSSISGRRKTSGGRSKLSQDDSYIEKPSKFVTDYGWPILSDPMNPNKKLTPRELTMQRIAFILLVFCLNIALAAVACFGNTGLATLVFILFVKCKDFLSSLLSLVCLIGTSIYKHFRPPAPVSQRWILSLIPAYSESEEQLIKTVYSLRDNGCEPHKQVMCIVLDGKPRNIKREFSRIIVDIERPYHSLKYKRGTLKITAGFMQDVPVIVIEKVKNSGKKDSLILTHDLFNAPRDNMPTYTRLLREEIWRTILPPLTEGTGFKNFDMVFCTDADSVIHQGRVAKLANALAREKNAIASCGIVLVELEPGYEWSFWNLYQQLQYTFGQFVRRRAEGFIGKVTCLPGCVTMVAVREEMAGAIAKYARPVKEDWVVHHQVQNLGTDRRLTYCMLSQSSKLQTIFVPDAVSETVAPQSFKHYVHQRRRWGSNAYFNNYFYCGGENMILITRIAAAIDIARQTLVYYRVLNTILFIRALIQAFNPWDILPLLVVGQFPVIWFCVCLAVEPALRQRSHKILLGFFVNKLVSPFMSIIIFSAVAKNLGNAVWGMSGVTASSAAPAPVAQDKLSEAEEGKGGAERPESPTSRPPSPPEVL</sequence>
<feature type="transmembrane region" description="Helical" evidence="10">
    <location>
        <begin position="199"/>
        <end position="231"/>
    </location>
</feature>
<keyword evidence="4" id="KW-0808">Transferase</keyword>
<dbReference type="PANTHER" id="PTHR22914:SF46">
    <property type="entry name" value="CHITIN SYNTHASE"/>
    <property type="match status" value="1"/>
</dbReference>
<evidence type="ECO:0000256" key="9">
    <source>
        <dbReference type="SAM" id="MobiDB-lite"/>
    </source>
</evidence>
<dbReference type="GO" id="GO:0016020">
    <property type="term" value="C:membrane"/>
    <property type="evidence" value="ECO:0007669"/>
    <property type="project" value="UniProtKB-SubCell"/>
</dbReference>
<evidence type="ECO:0000256" key="2">
    <source>
        <dbReference type="ARBA" id="ARBA00012543"/>
    </source>
</evidence>
<name>A0AAJ0EPU2_9PEZI</name>
<evidence type="ECO:0000256" key="4">
    <source>
        <dbReference type="ARBA" id="ARBA00022679"/>
    </source>
</evidence>
<gene>
    <name evidence="11" type="ORF">BDP55DRAFT_754581</name>
</gene>
<evidence type="ECO:0000256" key="10">
    <source>
        <dbReference type="SAM" id="Phobius"/>
    </source>
</evidence>
<dbReference type="GO" id="GO:0071944">
    <property type="term" value="C:cell periphery"/>
    <property type="evidence" value="ECO:0007669"/>
    <property type="project" value="TreeGrafter"/>
</dbReference>
<evidence type="ECO:0000256" key="8">
    <source>
        <dbReference type="ARBA" id="ARBA00049510"/>
    </source>
</evidence>
<feature type="region of interest" description="Disordered" evidence="9">
    <location>
        <begin position="65"/>
        <end position="161"/>
    </location>
</feature>
<dbReference type="EC" id="2.4.1.16" evidence="2"/>
<dbReference type="RefSeq" id="XP_060424840.1">
    <property type="nucleotide sequence ID" value="XM_060580723.1"/>
</dbReference>
<protein>
    <recommendedName>
        <fullName evidence="2">chitin synthase</fullName>
        <ecNumber evidence="2">2.4.1.16</ecNumber>
    </recommendedName>
</protein>
<evidence type="ECO:0000256" key="5">
    <source>
        <dbReference type="ARBA" id="ARBA00022692"/>
    </source>
</evidence>
<dbReference type="SUPFAM" id="SSF53448">
    <property type="entry name" value="Nucleotide-diphospho-sugar transferases"/>
    <property type="match status" value="1"/>
</dbReference>
<accession>A0AAJ0EPU2</accession>
<dbReference type="Pfam" id="PF03142">
    <property type="entry name" value="Chitin_synth_2"/>
    <property type="match status" value="1"/>
</dbReference>
<feature type="compositionally biased region" description="Polar residues" evidence="9">
    <location>
        <begin position="1"/>
        <end position="12"/>
    </location>
</feature>
<keyword evidence="6 10" id="KW-1133">Transmembrane helix</keyword>
<dbReference type="PANTHER" id="PTHR22914">
    <property type="entry name" value="CHITIN SYNTHASE"/>
    <property type="match status" value="1"/>
</dbReference>
<keyword evidence="5 10" id="KW-0812">Transmembrane</keyword>
<dbReference type="GeneID" id="85465249"/>
<feature type="region of interest" description="Disordered" evidence="9">
    <location>
        <begin position="1"/>
        <end position="27"/>
    </location>
</feature>
<dbReference type="InterPro" id="IPR004835">
    <property type="entry name" value="Chitin_synth"/>
</dbReference>
<dbReference type="AlphaFoldDB" id="A0AAJ0EPU2"/>
<dbReference type="InterPro" id="IPR029044">
    <property type="entry name" value="Nucleotide-diphossugar_trans"/>
</dbReference>
<organism evidence="11 12">
    <name type="scientific">Colletotrichum godetiae</name>
    <dbReference type="NCBI Taxonomy" id="1209918"/>
    <lineage>
        <taxon>Eukaryota</taxon>
        <taxon>Fungi</taxon>
        <taxon>Dikarya</taxon>
        <taxon>Ascomycota</taxon>
        <taxon>Pezizomycotina</taxon>
        <taxon>Sordariomycetes</taxon>
        <taxon>Hypocreomycetidae</taxon>
        <taxon>Glomerellales</taxon>
        <taxon>Glomerellaceae</taxon>
        <taxon>Colletotrichum</taxon>
        <taxon>Colletotrichum acutatum species complex</taxon>
    </lineage>
</organism>
<evidence type="ECO:0000256" key="3">
    <source>
        <dbReference type="ARBA" id="ARBA00022676"/>
    </source>
</evidence>
<feature type="compositionally biased region" description="Low complexity" evidence="9">
    <location>
        <begin position="136"/>
        <end position="145"/>
    </location>
</feature>
<keyword evidence="12" id="KW-1185">Reference proteome</keyword>
<keyword evidence="3" id="KW-0328">Glycosyltransferase</keyword>
<feature type="compositionally biased region" description="Polar residues" evidence="9">
    <location>
        <begin position="84"/>
        <end position="99"/>
    </location>
</feature>
<feature type="compositionally biased region" description="Basic and acidic residues" evidence="9">
    <location>
        <begin position="704"/>
        <end position="719"/>
    </location>
</feature>
<keyword evidence="7 10" id="KW-0472">Membrane</keyword>
<dbReference type="GO" id="GO:0006031">
    <property type="term" value="P:chitin biosynthetic process"/>
    <property type="evidence" value="ECO:0007669"/>
    <property type="project" value="TreeGrafter"/>
</dbReference>
<evidence type="ECO:0000313" key="11">
    <source>
        <dbReference type="EMBL" id="KAK1660076.1"/>
    </source>
</evidence>